<proteinExistence type="predicted"/>
<evidence type="ECO:0000259" key="3">
    <source>
        <dbReference type="Pfam" id="PF13439"/>
    </source>
</evidence>
<dbReference type="Pfam" id="PF00534">
    <property type="entry name" value="Glycos_transf_1"/>
    <property type="match status" value="1"/>
</dbReference>
<dbReference type="AlphaFoldDB" id="A0A7Z7I0R4"/>
<keyword evidence="5" id="KW-1185">Reference proteome</keyword>
<keyword evidence="4" id="KW-0808">Transferase</keyword>
<dbReference type="PANTHER" id="PTHR45947:SF3">
    <property type="entry name" value="SULFOQUINOVOSYL TRANSFERASE SQD2"/>
    <property type="match status" value="1"/>
</dbReference>
<dbReference type="InterPro" id="IPR028098">
    <property type="entry name" value="Glyco_trans_4-like_N"/>
</dbReference>
<evidence type="ECO:0000313" key="4">
    <source>
        <dbReference type="EMBL" id="SOE45586.1"/>
    </source>
</evidence>
<feature type="domain" description="Glycosyl transferase family 1" evidence="2">
    <location>
        <begin position="150"/>
        <end position="322"/>
    </location>
</feature>
<dbReference type="Gene3D" id="3.40.50.2000">
    <property type="entry name" value="Glycogen Phosphorylase B"/>
    <property type="match status" value="2"/>
</dbReference>
<dbReference type="InterPro" id="IPR050194">
    <property type="entry name" value="Glycosyltransferase_grp1"/>
</dbReference>
<dbReference type="InterPro" id="IPR001296">
    <property type="entry name" value="Glyco_trans_1"/>
</dbReference>
<evidence type="ECO:0000313" key="5">
    <source>
        <dbReference type="Proteomes" id="UP000219522"/>
    </source>
</evidence>
<comment type="caution">
    <text evidence="4">The sequence shown here is derived from an EMBL/GenBank/DDBJ whole genome shotgun (WGS) entry which is preliminary data.</text>
</comment>
<feature type="region of interest" description="Disordered" evidence="1">
    <location>
        <begin position="369"/>
        <end position="404"/>
    </location>
</feature>
<feature type="compositionally biased region" description="Polar residues" evidence="1">
    <location>
        <begin position="376"/>
        <end position="388"/>
    </location>
</feature>
<dbReference type="Pfam" id="PF13439">
    <property type="entry name" value="Glyco_transf_4"/>
    <property type="match status" value="1"/>
</dbReference>
<accession>A0A7Z7I0R4</accession>
<reference evidence="4 5" key="1">
    <citation type="submission" date="2017-09" db="EMBL/GenBank/DDBJ databases">
        <authorList>
            <person name="Varghese N."/>
            <person name="Submissions S."/>
        </authorList>
    </citation>
    <scope>NUCLEOTIDE SEQUENCE [LARGE SCALE GENOMIC DNA]</scope>
    <source>
        <strain evidence="4 5">OK806</strain>
    </source>
</reference>
<sequence>MRALVAASEKVRDSTHGVVTPFATPDTPMLKRILALRRSALQLRSERMPDVSAAHFVLYAAPILRMFKDVPKVIHFHGPWSEEASRENEHKLRVRIYRSLEDYTYRHGTRYIVLSNAYGQILQRYGVDERTIRVVPGCVDVARFDIGVDRSTARTTLGLPQDRPIVLCVRRLVSRMGIEDLIDAMASVRQSVPDVLLVIAGKGPLASALQARIEERGLADRVRMAGFVSEESLPTWYRAADMSIVPTVALEGFGLTTIESLASGTPVLVTPVGGLPEAVAPLSPDLVLERSGATALGAALIDALLGRITLPDDTSCIRYARSRFDLDVVAAQARARSAGGEVLAPSGCRAQGPAEMLLSDRRTVLRGMSRRHPTSSDHGPSSSTNGASSKAGRHADAARGAGSHSRLPCACVHCRRRSILISFCQGSDDVPPRSMTDGFTAALLLADFAGLVGFQPFP</sequence>
<organism evidence="4 5">
    <name type="scientific">Caballeronia arationis</name>
    <dbReference type="NCBI Taxonomy" id="1777142"/>
    <lineage>
        <taxon>Bacteria</taxon>
        <taxon>Pseudomonadati</taxon>
        <taxon>Pseudomonadota</taxon>
        <taxon>Betaproteobacteria</taxon>
        <taxon>Burkholderiales</taxon>
        <taxon>Burkholderiaceae</taxon>
        <taxon>Caballeronia</taxon>
    </lineage>
</organism>
<evidence type="ECO:0000256" key="1">
    <source>
        <dbReference type="SAM" id="MobiDB-lite"/>
    </source>
</evidence>
<gene>
    <name evidence="4" type="ORF">SAMN05446927_0027</name>
</gene>
<dbReference type="GO" id="GO:0016757">
    <property type="term" value="F:glycosyltransferase activity"/>
    <property type="evidence" value="ECO:0007669"/>
    <property type="project" value="InterPro"/>
</dbReference>
<feature type="domain" description="Glycosyltransferase subfamily 4-like N-terminal" evidence="3">
    <location>
        <begin position="18"/>
        <end position="143"/>
    </location>
</feature>
<name>A0A7Z7I0R4_9BURK</name>
<dbReference type="SUPFAM" id="SSF53756">
    <property type="entry name" value="UDP-Glycosyltransferase/glycogen phosphorylase"/>
    <property type="match status" value="1"/>
</dbReference>
<dbReference type="PANTHER" id="PTHR45947">
    <property type="entry name" value="SULFOQUINOVOSYL TRANSFERASE SQD2"/>
    <property type="match status" value="1"/>
</dbReference>
<dbReference type="Proteomes" id="UP000219522">
    <property type="component" value="Unassembled WGS sequence"/>
</dbReference>
<dbReference type="EMBL" id="OCSU01000001">
    <property type="protein sequence ID" value="SOE45586.1"/>
    <property type="molecule type" value="Genomic_DNA"/>
</dbReference>
<protein>
    <submittedName>
        <fullName evidence="4">Glycosyltransferase involved in cell wall bisynthesis</fullName>
    </submittedName>
</protein>
<evidence type="ECO:0000259" key="2">
    <source>
        <dbReference type="Pfam" id="PF00534"/>
    </source>
</evidence>